<dbReference type="RefSeq" id="WP_080598375.1">
    <property type="nucleotide sequence ID" value="NZ_SHME01000012.1"/>
</dbReference>
<evidence type="ECO:0000313" key="1">
    <source>
        <dbReference type="EMBL" id="TAA16111.1"/>
    </source>
</evidence>
<gene>
    <name evidence="1" type="ORF">EA658_20865</name>
</gene>
<proteinExistence type="predicted"/>
<comment type="caution">
    <text evidence="1">The sequence shown here is derived from an EMBL/GenBank/DDBJ whole genome shotgun (WGS) entry which is preliminary data.</text>
</comment>
<evidence type="ECO:0000313" key="2">
    <source>
        <dbReference type="Proteomes" id="UP000293089"/>
    </source>
</evidence>
<organism evidence="1 2">
    <name type="scientific">Pseudoxanthomonas winnipegensis</name>
    <dbReference type="NCBI Taxonomy" id="2480810"/>
    <lineage>
        <taxon>Bacteria</taxon>
        <taxon>Pseudomonadati</taxon>
        <taxon>Pseudomonadota</taxon>
        <taxon>Gammaproteobacteria</taxon>
        <taxon>Lysobacterales</taxon>
        <taxon>Lysobacteraceae</taxon>
        <taxon>Pseudoxanthomonas</taxon>
    </lineage>
</organism>
<dbReference type="Proteomes" id="UP000293089">
    <property type="component" value="Unassembled WGS sequence"/>
</dbReference>
<keyword evidence="2" id="KW-1185">Reference proteome</keyword>
<sequence>MTVAWGQTALDDRARFLDEALERAIEVPDPQIYAAAERQDDQLELEGNALDGVATYAEGPTAGTRLYPCKSGKYVIIYTRSGNHVEILWIAPSRSNWKPTP</sequence>
<name>A0ABY1W8Q7_9GAMM</name>
<dbReference type="EMBL" id="SHME01000012">
    <property type="protein sequence ID" value="TAA16111.1"/>
    <property type="molecule type" value="Genomic_DNA"/>
</dbReference>
<protein>
    <submittedName>
        <fullName evidence="1">Plasmid stabilization protein</fullName>
    </submittedName>
</protein>
<reference evidence="1 2" key="1">
    <citation type="submission" date="2019-02" db="EMBL/GenBank/DDBJ databases">
        <title>WGS of Pseudoxanthomonas species novum from clinical isolates.</title>
        <authorList>
            <person name="Bernier A.-M."/>
            <person name="Bernard K."/>
            <person name="Vachon A."/>
        </authorList>
    </citation>
    <scope>NUCLEOTIDE SEQUENCE [LARGE SCALE GENOMIC DNA]</scope>
    <source>
        <strain evidence="2">NML 170316</strain>
    </source>
</reference>
<accession>A0ABY1W8Q7</accession>